<proteinExistence type="predicted"/>
<organism evidence="1 2">
    <name type="scientific">Anas platyrhynchos</name>
    <name type="common">Mallard</name>
    <name type="synonym">Anas boschas</name>
    <dbReference type="NCBI Taxonomy" id="8839"/>
    <lineage>
        <taxon>Eukaryota</taxon>
        <taxon>Metazoa</taxon>
        <taxon>Chordata</taxon>
        <taxon>Craniata</taxon>
        <taxon>Vertebrata</taxon>
        <taxon>Euteleostomi</taxon>
        <taxon>Archelosauria</taxon>
        <taxon>Archosauria</taxon>
        <taxon>Dinosauria</taxon>
        <taxon>Saurischia</taxon>
        <taxon>Theropoda</taxon>
        <taxon>Coelurosauria</taxon>
        <taxon>Aves</taxon>
        <taxon>Neognathae</taxon>
        <taxon>Galloanserae</taxon>
        <taxon>Anseriformes</taxon>
        <taxon>Anatidae</taxon>
        <taxon>Anatinae</taxon>
        <taxon>Anas</taxon>
    </lineage>
</organism>
<keyword evidence="2" id="KW-1185">Reference proteome</keyword>
<name>R0LSE2_ANAPL</name>
<protein>
    <submittedName>
        <fullName evidence="1">Uncharacterized protein</fullName>
    </submittedName>
</protein>
<reference evidence="2" key="1">
    <citation type="journal article" date="2013" name="Nat. Genet.">
        <title>The duck genome and transcriptome provide insight into an avian influenza virus reservoir species.</title>
        <authorList>
            <person name="Huang Y."/>
            <person name="Li Y."/>
            <person name="Burt D.W."/>
            <person name="Chen H."/>
            <person name="Zhang Y."/>
            <person name="Qian W."/>
            <person name="Kim H."/>
            <person name="Gan S."/>
            <person name="Zhao Y."/>
            <person name="Li J."/>
            <person name="Yi K."/>
            <person name="Feng H."/>
            <person name="Zhu P."/>
            <person name="Li B."/>
            <person name="Liu Q."/>
            <person name="Fairley S."/>
            <person name="Magor K.E."/>
            <person name="Du Z."/>
            <person name="Hu X."/>
            <person name="Goodman L."/>
            <person name="Tafer H."/>
            <person name="Vignal A."/>
            <person name="Lee T."/>
            <person name="Kim K.W."/>
            <person name="Sheng Z."/>
            <person name="An Y."/>
            <person name="Searle S."/>
            <person name="Herrero J."/>
            <person name="Groenen M.A."/>
            <person name="Crooijmans R.P."/>
            <person name="Faraut T."/>
            <person name="Cai Q."/>
            <person name="Webster R.G."/>
            <person name="Aldridge J.R."/>
            <person name="Warren W.C."/>
            <person name="Bartschat S."/>
            <person name="Kehr S."/>
            <person name="Marz M."/>
            <person name="Stadler P.F."/>
            <person name="Smith J."/>
            <person name="Kraus R.H."/>
            <person name="Zhao Y."/>
            <person name="Ren L."/>
            <person name="Fei J."/>
            <person name="Morisson M."/>
            <person name="Kaiser P."/>
            <person name="Griffin D.K."/>
            <person name="Rao M."/>
            <person name="Pitel F."/>
            <person name="Wang J."/>
            <person name="Li N."/>
        </authorList>
    </citation>
    <scope>NUCLEOTIDE SEQUENCE [LARGE SCALE GENOMIC DNA]</scope>
</reference>
<sequence>MFICEKCGAGKQRLHDVIFVKRLQGPAATLPERLGLVAPGFGVCGCPGTQFIREICVRQTNPTPRACLSHGTECRMPTDQSLWEQMLLAEQQLHSDPVHTLPVCSGLPGGYYVPNRVMTAPLPPLLPTAAAALRGGCTGARLAVCLWVLIVSFGALQAEGRLCPVFNVECSPVQGLAHAVDMCWRGKTQQMALPELAESTGEGAVSILTEVCRHPPVPSQVFLGGALEGQREDSACLFTSPLVQPPFITITDTLQTSLGKRQASAQE</sequence>
<gene>
    <name evidence="1" type="ORF">Anapl_01867</name>
</gene>
<dbReference type="Proteomes" id="UP000296049">
    <property type="component" value="Unassembled WGS sequence"/>
</dbReference>
<accession>R0LSE2</accession>
<dbReference type="EMBL" id="KB742432">
    <property type="protein sequence ID" value="EOB08664.1"/>
    <property type="molecule type" value="Genomic_DNA"/>
</dbReference>
<dbReference type="AlphaFoldDB" id="R0LSE2"/>
<evidence type="ECO:0000313" key="1">
    <source>
        <dbReference type="EMBL" id="EOB08664.1"/>
    </source>
</evidence>
<evidence type="ECO:0000313" key="2">
    <source>
        <dbReference type="Proteomes" id="UP000296049"/>
    </source>
</evidence>